<evidence type="ECO:0000256" key="4">
    <source>
        <dbReference type="ARBA" id="ARBA00022827"/>
    </source>
</evidence>
<feature type="binding site" evidence="9">
    <location>
        <begin position="42"/>
        <end position="43"/>
    </location>
    <ligand>
        <name>FAD</name>
        <dbReference type="ChEBI" id="CHEBI:57692"/>
    </ligand>
</feature>
<dbReference type="Pfam" id="PF01266">
    <property type="entry name" value="DAO"/>
    <property type="match status" value="1"/>
</dbReference>
<evidence type="ECO:0000256" key="1">
    <source>
        <dbReference type="ARBA" id="ARBA00001974"/>
    </source>
</evidence>
<keyword evidence="5" id="KW-0560">Oxidoreductase</keyword>
<organism evidence="11 12">
    <name type="scientific">Streptomyces canus</name>
    <dbReference type="NCBI Taxonomy" id="58343"/>
    <lineage>
        <taxon>Bacteria</taxon>
        <taxon>Bacillati</taxon>
        <taxon>Actinomycetota</taxon>
        <taxon>Actinomycetes</taxon>
        <taxon>Kitasatosporales</taxon>
        <taxon>Streptomycetaceae</taxon>
        <taxon>Streptomyces</taxon>
        <taxon>Streptomyces aurantiacus group</taxon>
    </lineage>
</organism>
<evidence type="ECO:0000313" key="12">
    <source>
        <dbReference type="Proteomes" id="UP000053669"/>
    </source>
</evidence>
<comment type="caution">
    <text evidence="11">The sequence shown here is derived from an EMBL/GenBank/DDBJ whole genome shotgun (WGS) entry which is preliminary data.</text>
</comment>
<proteinExistence type="inferred from homology"/>
<dbReference type="GO" id="GO:0019478">
    <property type="term" value="P:D-amino acid catabolic process"/>
    <property type="evidence" value="ECO:0007669"/>
    <property type="project" value="TreeGrafter"/>
</dbReference>
<keyword evidence="3" id="KW-0285">Flavoprotein</keyword>
<feature type="binding site" evidence="9">
    <location>
        <position position="272"/>
    </location>
    <ligand>
        <name>D-dopa</name>
        <dbReference type="ChEBI" id="CHEBI:149689"/>
    </ligand>
</feature>
<reference evidence="11 12" key="1">
    <citation type="submission" date="2015-10" db="EMBL/GenBank/DDBJ databases">
        <title>Draft genome sequence of Streptomyces canus DSM 40017, type strain for the species Streptomyces canus.</title>
        <authorList>
            <person name="Ruckert C."/>
            <person name="Winkler A."/>
            <person name="Kalinowski J."/>
            <person name="Kampfer P."/>
            <person name="Glaeser S."/>
        </authorList>
    </citation>
    <scope>NUCLEOTIDE SEQUENCE [LARGE SCALE GENOMIC DNA]</scope>
    <source>
        <strain evidence="11 12">DSM 40017</strain>
    </source>
</reference>
<evidence type="ECO:0000256" key="7">
    <source>
        <dbReference type="ARBA" id="ARBA00039751"/>
    </source>
</evidence>
<dbReference type="EMBL" id="LMWU01000063">
    <property type="protein sequence ID" value="KUN58208.1"/>
    <property type="molecule type" value="Genomic_DNA"/>
</dbReference>
<dbReference type="InterPro" id="IPR006181">
    <property type="entry name" value="D-amino_acid_oxidase_CS"/>
</dbReference>
<feature type="domain" description="FAD dependent oxidoreductase" evidence="10">
    <location>
        <begin position="6"/>
        <end position="317"/>
    </location>
</feature>
<dbReference type="GO" id="GO:0003884">
    <property type="term" value="F:D-amino-acid oxidase activity"/>
    <property type="evidence" value="ECO:0007669"/>
    <property type="project" value="UniProtKB-EC"/>
</dbReference>
<evidence type="ECO:0000256" key="5">
    <source>
        <dbReference type="ARBA" id="ARBA00023002"/>
    </source>
</evidence>
<dbReference type="Gene3D" id="3.30.9.10">
    <property type="entry name" value="D-Amino Acid Oxidase, subunit A, domain 2"/>
    <property type="match status" value="1"/>
</dbReference>
<comment type="catalytic activity">
    <reaction evidence="8">
        <text>a D-alpha-amino acid + O2 + H2O = a 2-oxocarboxylate + H2O2 + NH4(+)</text>
        <dbReference type="Rhea" id="RHEA:21816"/>
        <dbReference type="ChEBI" id="CHEBI:15377"/>
        <dbReference type="ChEBI" id="CHEBI:15379"/>
        <dbReference type="ChEBI" id="CHEBI:16240"/>
        <dbReference type="ChEBI" id="CHEBI:28938"/>
        <dbReference type="ChEBI" id="CHEBI:35179"/>
        <dbReference type="ChEBI" id="CHEBI:59871"/>
        <dbReference type="EC" id="1.4.3.3"/>
    </reaction>
    <physiologicalReaction direction="left-to-right" evidence="8">
        <dbReference type="Rhea" id="RHEA:21817"/>
    </physiologicalReaction>
</comment>
<accession>A0A101RMP4</accession>
<keyword evidence="4 9" id="KW-0274">FAD</keyword>
<feature type="binding site" evidence="9">
    <location>
        <position position="217"/>
    </location>
    <ligand>
        <name>D-dopa</name>
        <dbReference type="ChEBI" id="CHEBI:149689"/>
    </ligand>
</feature>
<feature type="binding site" evidence="9">
    <location>
        <position position="302"/>
    </location>
    <ligand>
        <name>D-dopa</name>
        <dbReference type="ChEBI" id="CHEBI:149689"/>
    </ligand>
</feature>
<evidence type="ECO:0000256" key="2">
    <source>
        <dbReference type="ARBA" id="ARBA00006730"/>
    </source>
</evidence>
<evidence type="ECO:0000256" key="9">
    <source>
        <dbReference type="PIRSR" id="PIRSR000189-1"/>
    </source>
</evidence>
<dbReference type="STRING" id="58343.AQJ46_43790"/>
<evidence type="ECO:0000256" key="3">
    <source>
        <dbReference type="ARBA" id="ARBA00022630"/>
    </source>
</evidence>
<name>A0A101RMP4_9ACTN</name>
<dbReference type="GO" id="GO:0005737">
    <property type="term" value="C:cytoplasm"/>
    <property type="evidence" value="ECO:0007669"/>
    <property type="project" value="TreeGrafter"/>
</dbReference>
<evidence type="ECO:0000313" key="11">
    <source>
        <dbReference type="EMBL" id="KUN58208.1"/>
    </source>
</evidence>
<dbReference type="PANTHER" id="PTHR11530:SF11">
    <property type="entry name" value="D-ASPARTATE OXIDASE"/>
    <property type="match status" value="1"/>
</dbReference>
<evidence type="ECO:0000259" key="10">
    <source>
        <dbReference type="Pfam" id="PF01266"/>
    </source>
</evidence>
<evidence type="ECO:0000256" key="8">
    <source>
        <dbReference type="ARBA" id="ARBA00049547"/>
    </source>
</evidence>
<dbReference type="Proteomes" id="UP000053669">
    <property type="component" value="Unassembled WGS sequence"/>
</dbReference>
<dbReference type="PIRSF" id="PIRSF000189">
    <property type="entry name" value="D-aa_oxidase"/>
    <property type="match status" value="1"/>
</dbReference>
<dbReference type="EC" id="1.4.3.3" evidence="6"/>
<dbReference type="Gene3D" id="3.40.50.720">
    <property type="entry name" value="NAD(P)-binding Rossmann-like Domain"/>
    <property type="match status" value="1"/>
</dbReference>
<dbReference type="RefSeq" id="WP_059210926.1">
    <property type="nucleotide sequence ID" value="NZ_KQ948676.1"/>
</dbReference>
<dbReference type="GO" id="GO:0071949">
    <property type="term" value="F:FAD binding"/>
    <property type="evidence" value="ECO:0007669"/>
    <property type="project" value="InterPro"/>
</dbReference>
<dbReference type="SUPFAM" id="SSF54373">
    <property type="entry name" value="FAD-linked reductases, C-terminal domain"/>
    <property type="match status" value="1"/>
</dbReference>
<dbReference type="InterPro" id="IPR023209">
    <property type="entry name" value="DAO"/>
</dbReference>
<sequence>MGDRFDAVVVGAGVIGLTTALRLQQAGARVAVLTAEPPGETTSSVAAAVWYPTRTRFEPRVLDWATRTYDEFARQAVDGVPGVVMRRTRMLLRGESHDVPWWAAAIPRLRTLRGDEVQGPFTGGWAFTVPTVEMAHYLPWLQQTFSTAGGTLIRRRIDALEQAGVWAPAVVNASGLAARALCGDTEVHPARGQLVLVANPGLHTSLRDEDNADGHTYVHPRSTDIVLGGTFEVGEWDTTPSPATAAAILRRCTDLLPELAGAPVLGHQVGLRPWRDGGVRLEADPHPHGRIRRLVHNYGHGGAGVTLAWGCADAATALVARAVRPG</sequence>
<dbReference type="PANTHER" id="PTHR11530">
    <property type="entry name" value="D-AMINO ACID OXIDASE"/>
    <property type="match status" value="1"/>
</dbReference>
<dbReference type="SUPFAM" id="SSF51971">
    <property type="entry name" value="Nucleotide-binding domain"/>
    <property type="match status" value="1"/>
</dbReference>
<dbReference type="PROSITE" id="PS00677">
    <property type="entry name" value="DAO"/>
    <property type="match status" value="1"/>
</dbReference>
<protein>
    <recommendedName>
        <fullName evidence="7">D-amino-acid oxidase</fullName>
        <ecNumber evidence="6">1.4.3.3</ecNumber>
    </recommendedName>
</protein>
<dbReference type="AlphaFoldDB" id="A0A101RMP4"/>
<feature type="binding site" evidence="9">
    <location>
        <begin position="301"/>
        <end position="306"/>
    </location>
    <ligand>
        <name>FAD</name>
        <dbReference type="ChEBI" id="CHEBI:57692"/>
    </ligand>
</feature>
<dbReference type="InterPro" id="IPR006076">
    <property type="entry name" value="FAD-dep_OxRdtase"/>
</dbReference>
<comment type="cofactor">
    <cofactor evidence="1 9">
        <name>FAD</name>
        <dbReference type="ChEBI" id="CHEBI:57692"/>
    </cofactor>
</comment>
<evidence type="ECO:0000256" key="6">
    <source>
        <dbReference type="ARBA" id="ARBA00039101"/>
    </source>
</evidence>
<comment type="similarity">
    <text evidence="2">Belongs to the DAMOX/DASOX family.</text>
</comment>
<gene>
    <name evidence="11" type="ORF">AQJ46_43790</name>
</gene>